<name>A0A2A5B6G8_9GAMM</name>
<accession>A0A2A5B6G8</accession>
<protein>
    <recommendedName>
        <fullName evidence="2">FHA domain-containing protein</fullName>
    </recommendedName>
</protein>
<comment type="caution">
    <text evidence="3">The sequence shown here is derived from an EMBL/GenBank/DDBJ whole genome shotgun (WGS) entry which is preliminary data.</text>
</comment>
<dbReference type="Proteomes" id="UP000218327">
    <property type="component" value="Unassembled WGS sequence"/>
</dbReference>
<dbReference type="InterPro" id="IPR000253">
    <property type="entry name" value="FHA_dom"/>
</dbReference>
<dbReference type="InterPro" id="IPR008984">
    <property type="entry name" value="SMAD_FHA_dom_sf"/>
</dbReference>
<feature type="domain" description="FHA" evidence="2">
    <location>
        <begin position="7"/>
        <end position="51"/>
    </location>
</feature>
<dbReference type="InterPro" id="IPR050923">
    <property type="entry name" value="Cell_Proc_Reg/RNA_Proc"/>
</dbReference>
<evidence type="ECO:0000313" key="4">
    <source>
        <dbReference type="Proteomes" id="UP000218327"/>
    </source>
</evidence>
<proteinExistence type="predicted"/>
<evidence type="ECO:0000256" key="1">
    <source>
        <dbReference type="SAM" id="MobiDB-lite"/>
    </source>
</evidence>
<organism evidence="3 4">
    <name type="scientific">SAR86 cluster bacterium</name>
    <dbReference type="NCBI Taxonomy" id="2030880"/>
    <lineage>
        <taxon>Bacteria</taxon>
        <taxon>Pseudomonadati</taxon>
        <taxon>Pseudomonadota</taxon>
        <taxon>Gammaproteobacteria</taxon>
        <taxon>SAR86 cluster</taxon>
    </lineage>
</organism>
<reference evidence="4" key="1">
    <citation type="submission" date="2017-08" db="EMBL/GenBank/DDBJ databases">
        <title>A dynamic microbial community with high functional redundancy inhabits the cold, oxic subseafloor aquifer.</title>
        <authorList>
            <person name="Tully B.J."/>
            <person name="Wheat C.G."/>
            <person name="Glazer B.T."/>
            <person name="Huber J.A."/>
        </authorList>
    </citation>
    <scope>NUCLEOTIDE SEQUENCE [LARGE SCALE GENOMIC DNA]</scope>
</reference>
<evidence type="ECO:0000259" key="2">
    <source>
        <dbReference type="PROSITE" id="PS50006"/>
    </source>
</evidence>
<dbReference type="CDD" id="cd00060">
    <property type="entry name" value="FHA"/>
    <property type="match status" value="1"/>
</dbReference>
<dbReference type="PANTHER" id="PTHR23308">
    <property type="entry name" value="NUCLEAR INHIBITOR OF PROTEIN PHOSPHATASE-1"/>
    <property type="match status" value="1"/>
</dbReference>
<evidence type="ECO:0000313" key="3">
    <source>
        <dbReference type="EMBL" id="PCJ26901.1"/>
    </source>
</evidence>
<dbReference type="PROSITE" id="PS50006">
    <property type="entry name" value="FHA_DOMAIN"/>
    <property type="match status" value="1"/>
</dbReference>
<gene>
    <name evidence="3" type="ORF">COA96_04535</name>
</gene>
<dbReference type="AlphaFoldDB" id="A0A2A5B6G8"/>
<dbReference type="Gene3D" id="2.60.200.20">
    <property type="match status" value="1"/>
</dbReference>
<dbReference type="Pfam" id="PF00498">
    <property type="entry name" value="FHA"/>
    <property type="match status" value="1"/>
</dbReference>
<dbReference type="SMART" id="SM00240">
    <property type="entry name" value="FHA"/>
    <property type="match status" value="1"/>
</dbReference>
<sequence>MAKVNAYSIGRSKEADIQLNDPTVSRVHAELVITPSGKYYLTDCGSSGGTYTLQGNEKAAIKQSYVEQSDNLSFGEYHTTVQQLVAMIDDPTGFGNSDHGKKGKKVAPSPQDDLPEGPVKRNPASGEIIGE</sequence>
<dbReference type="EMBL" id="NVVJ01000009">
    <property type="protein sequence ID" value="PCJ26901.1"/>
    <property type="molecule type" value="Genomic_DNA"/>
</dbReference>
<feature type="region of interest" description="Disordered" evidence="1">
    <location>
        <begin position="90"/>
        <end position="131"/>
    </location>
</feature>
<dbReference type="SUPFAM" id="SSF49879">
    <property type="entry name" value="SMAD/FHA domain"/>
    <property type="match status" value="1"/>
</dbReference>